<keyword evidence="5" id="KW-0472">Membrane</keyword>
<reference evidence="7" key="1">
    <citation type="submission" date="2020-05" db="EMBL/GenBank/DDBJ databases">
        <title>Mycena genomes resolve the evolution of fungal bioluminescence.</title>
        <authorList>
            <person name="Tsai I.J."/>
        </authorList>
    </citation>
    <scope>NUCLEOTIDE SEQUENCE</scope>
    <source>
        <strain evidence="7">CCC161011</strain>
    </source>
</reference>
<dbReference type="GO" id="GO:0016709">
    <property type="term" value="F:oxidoreductase activity, acting on paired donors, with incorporation or reduction of molecular oxygen, NAD(P)H as one donor, and incorporation of one atom of oxygen"/>
    <property type="evidence" value="ECO:0007669"/>
    <property type="project" value="UniProtKB-ARBA"/>
</dbReference>
<keyword evidence="3" id="KW-0274">FAD</keyword>
<evidence type="ECO:0000256" key="5">
    <source>
        <dbReference type="SAM" id="Phobius"/>
    </source>
</evidence>
<dbReference type="Pfam" id="PF01494">
    <property type="entry name" value="FAD_binding_3"/>
    <property type="match status" value="1"/>
</dbReference>
<evidence type="ECO:0000256" key="2">
    <source>
        <dbReference type="ARBA" id="ARBA00022630"/>
    </source>
</evidence>
<feature type="domain" description="FAD-binding" evidence="6">
    <location>
        <begin position="5"/>
        <end position="127"/>
    </location>
</feature>
<accession>A0A8H6YKC0</accession>
<dbReference type="PANTHER" id="PTHR43004">
    <property type="entry name" value="TRK SYSTEM POTASSIUM UPTAKE PROTEIN"/>
    <property type="match status" value="1"/>
</dbReference>
<name>A0A8H6YKC0_9AGAR</name>
<protein>
    <recommendedName>
        <fullName evidence="6">FAD-binding domain-containing protein</fullName>
    </recommendedName>
</protein>
<keyword evidence="4" id="KW-0560">Oxidoreductase</keyword>
<dbReference type="SUPFAM" id="SSF51905">
    <property type="entry name" value="FAD/NAD(P)-binding domain"/>
    <property type="match status" value="1"/>
</dbReference>
<evidence type="ECO:0000256" key="3">
    <source>
        <dbReference type="ARBA" id="ARBA00022827"/>
    </source>
</evidence>
<evidence type="ECO:0000313" key="7">
    <source>
        <dbReference type="EMBL" id="KAF7360584.1"/>
    </source>
</evidence>
<dbReference type="GO" id="GO:0071949">
    <property type="term" value="F:FAD binding"/>
    <property type="evidence" value="ECO:0007669"/>
    <property type="project" value="InterPro"/>
</dbReference>
<organism evidence="7 8">
    <name type="scientific">Mycena venus</name>
    <dbReference type="NCBI Taxonomy" id="2733690"/>
    <lineage>
        <taxon>Eukaryota</taxon>
        <taxon>Fungi</taxon>
        <taxon>Dikarya</taxon>
        <taxon>Basidiomycota</taxon>
        <taxon>Agaricomycotina</taxon>
        <taxon>Agaricomycetes</taxon>
        <taxon>Agaricomycetidae</taxon>
        <taxon>Agaricales</taxon>
        <taxon>Marasmiineae</taxon>
        <taxon>Mycenaceae</taxon>
        <taxon>Mycena</taxon>
    </lineage>
</organism>
<feature type="transmembrane region" description="Helical" evidence="5">
    <location>
        <begin position="6"/>
        <end position="27"/>
    </location>
</feature>
<keyword evidence="5" id="KW-0812">Transmembrane</keyword>
<dbReference type="EMBL" id="JACAZI010000005">
    <property type="protein sequence ID" value="KAF7360584.1"/>
    <property type="molecule type" value="Genomic_DNA"/>
</dbReference>
<comment type="cofactor">
    <cofactor evidence="1">
        <name>FAD</name>
        <dbReference type="ChEBI" id="CHEBI:57692"/>
    </cofactor>
</comment>
<dbReference type="PANTHER" id="PTHR43004:SF19">
    <property type="entry name" value="BINDING MONOOXYGENASE, PUTATIVE (JCVI)-RELATED"/>
    <property type="match status" value="1"/>
</dbReference>
<evidence type="ECO:0000256" key="1">
    <source>
        <dbReference type="ARBA" id="ARBA00001974"/>
    </source>
</evidence>
<dbReference type="OrthoDB" id="2690153at2759"/>
<dbReference type="InterPro" id="IPR002938">
    <property type="entry name" value="FAD-bd"/>
</dbReference>
<evidence type="ECO:0000313" key="8">
    <source>
        <dbReference type="Proteomes" id="UP000620124"/>
    </source>
</evidence>
<keyword evidence="5" id="KW-1133">Transmembrane helix</keyword>
<dbReference type="InterPro" id="IPR036188">
    <property type="entry name" value="FAD/NAD-bd_sf"/>
</dbReference>
<dbReference type="InterPro" id="IPR050641">
    <property type="entry name" value="RIFMO-like"/>
</dbReference>
<dbReference type="Gene3D" id="3.50.50.60">
    <property type="entry name" value="FAD/NAD(P)-binding domain"/>
    <property type="match status" value="1"/>
</dbReference>
<keyword evidence="8" id="KW-1185">Reference proteome</keyword>
<dbReference type="Proteomes" id="UP000620124">
    <property type="component" value="Unassembled WGS sequence"/>
</dbReference>
<keyword evidence="2" id="KW-0285">Flavoprotein</keyword>
<sequence>MSQPSVLIAGAGPTGLILAITLLKNGVPVRLIDKDSKHRIGSKGAGIQPRTLKSYDILGILPEILKCADKELYRRRMYELPAGIKVIKELPMMEYVEPTTGMPHTNPVTIGQDLHEEILREYLRELGRIFELGTCRAGRL</sequence>
<gene>
    <name evidence="7" type="ORF">MVEN_00789800</name>
</gene>
<proteinExistence type="predicted"/>
<evidence type="ECO:0000259" key="6">
    <source>
        <dbReference type="Pfam" id="PF01494"/>
    </source>
</evidence>
<dbReference type="AlphaFoldDB" id="A0A8H6YKC0"/>
<comment type="caution">
    <text evidence="7">The sequence shown here is derived from an EMBL/GenBank/DDBJ whole genome shotgun (WGS) entry which is preliminary data.</text>
</comment>
<evidence type="ECO:0000256" key="4">
    <source>
        <dbReference type="ARBA" id="ARBA00023002"/>
    </source>
</evidence>